<name>A0AAN4UTK8_9RHOB</name>
<keyword evidence="1" id="KW-0597">Phosphoprotein</keyword>
<accession>A0AAN4UTK8</accession>
<dbReference type="SMART" id="SM00448">
    <property type="entry name" value="REC"/>
    <property type="match status" value="1"/>
</dbReference>
<dbReference type="Proteomes" id="UP000199541">
    <property type="component" value="Unassembled WGS sequence"/>
</dbReference>
<dbReference type="SUPFAM" id="SSF52172">
    <property type="entry name" value="CheY-like"/>
    <property type="match status" value="1"/>
</dbReference>
<dbReference type="EMBL" id="FNOB01000018">
    <property type="protein sequence ID" value="SDX49550.1"/>
    <property type="molecule type" value="Genomic_DNA"/>
</dbReference>
<evidence type="ECO:0000313" key="4">
    <source>
        <dbReference type="EMBL" id="SDX49550.1"/>
    </source>
</evidence>
<feature type="modified residue" description="4-aspartylphosphate" evidence="1">
    <location>
        <position position="73"/>
    </location>
</feature>
<comment type="caution">
    <text evidence="3">The sequence shown here is derived from an EMBL/GenBank/DDBJ whole genome shotgun (WGS) entry which is preliminary data.</text>
</comment>
<dbReference type="Pfam" id="PF00072">
    <property type="entry name" value="Response_reg"/>
    <property type="match status" value="1"/>
</dbReference>
<gene>
    <name evidence="3" type="ORF">GCM10008024_29930</name>
    <name evidence="4" type="ORF">SAMN05444006_11815</name>
</gene>
<dbReference type="GO" id="GO:0000160">
    <property type="term" value="P:phosphorelay signal transduction system"/>
    <property type="evidence" value="ECO:0007669"/>
    <property type="project" value="InterPro"/>
</dbReference>
<evidence type="ECO:0000259" key="2">
    <source>
        <dbReference type="PROSITE" id="PS50110"/>
    </source>
</evidence>
<dbReference type="PROSITE" id="PS50110">
    <property type="entry name" value="RESPONSE_REGULATORY"/>
    <property type="match status" value="1"/>
</dbReference>
<reference evidence="4 5" key="2">
    <citation type="submission" date="2016-10" db="EMBL/GenBank/DDBJ databases">
        <authorList>
            <person name="Varghese N."/>
            <person name="Submissions S."/>
        </authorList>
    </citation>
    <scope>NUCLEOTIDE SEQUENCE [LARGE SCALE GENOMIC DNA]</scope>
    <source>
        <strain evidence="4 5">DSM 24802</strain>
    </source>
</reference>
<dbReference type="Gene3D" id="3.40.50.2300">
    <property type="match status" value="1"/>
</dbReference>
<dbReference type="InterPro" id="IPR001789">
    <property type="entry name" value="Sig_transdc_resp-reg_receiver"/>
</dbReference>
<proteinExistence type="predicted"/>
<reference evidence="3" key="1">
    <citation type="journal article" date="2014" name="Int. J. Syst. Evol. Microbiol.">
        <title>Complete genome sequence of Corynebacterium casei LMG S-19264T (=DSM 44701T), isolated from a smear-ripened cheese.</title>
        <authorList>
            <consortium name="US DOE Joint Genome Institute (JGI-PGF)"/>
            <person name="Walter F."/>
            <person name="Albersmeier A."/>
            <person name="Kalinowski J."/>
            <person name="Ruckert C."/>
        </authorList>
    </citation>
    <scope>NUCLEOTIDE SEQUENCE</scope>
    <source>
        <strain evidence="3">CGMCC 1.10859</strain>
    </source>
</reference>
<dbReference type="RefSeq" id="WP_051645817.1">
    <property type="nucleotide sequence ID" value="NZ_BNAB01000015.1"/>
</dbReference>
<evidence type="ECO:0000313" key="6">
    <source>
        <dbReference type="Proteomes" id="UP000634647"/>
    </source>
</evidence>
<evidence type="ECO:0000313" key="5">
    <source>
        <dbReference type="Proteomes" id="UP000199541"/>
    </source>
</evidence>
<sequence length="241" mass="26526">MTTSARQTGSLNDDLVSGQALNVLILDDMETDRSRIRRLVRKAGLTCTFYEAEDLTSLREQIGRAEMHLVFIDYNLAIETGLDALKILAAHEYQAEALPIMVTSVDRCDVAVEAMRRGCADYLIKEQLSVDAVRKSISSAFERKILISAVAEAQSSRQEVRTAIRRFAATCGPEIREVLSTTLRRARAMRQDGSLNPALADSLLTLEENCQDIYGFLTSVADLLDDIGGARMPTAPQTGVL</sequence>
<feature type="domain" description="Response regulatory" evidence="2">
    <location>
        <begin position="22"/>
        <end position="140"/>
    </location>
</feature>
<dbReference type="CDD" id="cd00156">
    <property type="entry name" value="REC"/>
    <property type="match status" value="1"/>
</dbReference>
<dbReference type="InterPro" id="IPR011006">
    <property type="entry name" value="CheY-like_superfamily"/>
</dbReference>
<dbReference type="Proteomes" id="UP000634647">
    <property type="component" value="Unassembled WGS sequence"/>
</dbReference>
<reference evidence="3" key="3">
    <citation type="submission" date="2023-06" db="EMBL/GenBank/DDBJ databases">
        <authorList>
            <person name="Sun Q."/>
            <person name="Zhou Y."/>
        </authorList>
    </citation>
    <scope>NUCLEOTIDE SEQUENCE</scope>
    <source>
        <strain evidence="3">CGMCC 1.10859</strain>
    </source>
</reference>
<keyword evidence="5" id="KW-1185">Reference proteome</keyword>
<protein>
    <submittedName>
        <fullName evidence="4">Response regulator receiver domain-containing protein</fullName>
    </submittedName>
</protein>
<evidence type="ECO:0000313" key="3">
    <source>
        <dbReference type="EMBL" id="GHE04116.1"/>
    </source>
</evidence>
<organism evidence="3 6">
    <name type="scientific">Allgaiera indica</name>
    <dbReference type="NCBI Taxonomy" id="765699"/>
    <lineage>
        <taxon>Bacteria</taxon>
        <taxon>Pseudomonadati</taxon>
        <taxon>Pseudomonadota</taxon>
        <taxon>Alphaproteobacteria</taxon>
        <taxon>Rhodobacterales</taxon>
        <taxon>Paracoccaceae</taxon>
        <taxon>Allgaiera</taxon>
    </lineage>
</organism>
<evidence type="ECO:0000256" key="1">
    <source>
        <dbReference type="PROSITE-ProRule" id="PRU00169"/>
    </source>
</evidence>
<dbReference type="AlphaFoldDB" id="A0AAN4UTK8"/>
<dbReference type="EMBL" id="BNAB01000015">
    <property type="protein sequence ID" value="GHE04116.1"/>
    <property type="molecule type" value="Genomic_DNA"/>
</dbReference>